<evidence type="ECO:0000313" key="7">
    <source>
        <dbReference type="Proteomes" id="UP000320176"/>
    </source>
</evidence>
<evidence type="ECO:0000256" key="4">
    <source>
        <dbReference type="ARBA" id="ARBA00035174"/>
    </source>
</evidence>
<dbReference type="Proteomes" id="UP000320176">
    <property type="component" value="Unassembled WGS sequence"/>
</dbReference>
<organism evidence="6 7">
    <name type="scientific">Stieleria varia</name>
    <dbReference type="NCBI Taxonomy" id="2528005"/>
    <lineage>
        <taxon>Bacteria</taxon>
        <taxon>Pseudomonadati</taxon>
        <taxon>Planctomycetota</taxon>
        <taxon>Planctomycetia</taxon>
        <taxon>Pirellulales</taxon>
        <taxon>Pirellulaceae</taxon>
        <taxon>Stieleria</taxon>
    </lineage>
</organism>
<gene>
    <name evidence="5 6" type="primary">rpmB</name>
    <name evidence="6" type="ORF">Pla52n_11290</name>
</gene>
<evidence type="ECO:0000256" key="1">
    <source>
        <dbReference type="ARBA" id="ARBA00008760"/>
    </source>
</evidence>
<dbReference type="Gene3D" id="2.30.170.40">
    <property type="entry name" value="Ribosomal protein L28/L24"/>
    <property type="match status" value="1"/>
</dbReference>
<dbReference type="InterPro" id="IPR034704">
    <property type="entry name" value="Ribosomal_bL28/bL31-like_sf"/>
</dbReference>
<protein>
    <recommendedName>
        <fullName evidence="4 5">Large ribosomal subunit protein bL28</fullName>
    </recommendedName>
</protein>
<evidence type="ECO:0000256" key="2">
    <source>
        <dbReference type="ARBA" id="ARBA00022980"/>
    </source>
</evidence>
<dbReference type="PANTHER" id="PTHR39080">
    <property type="entry name" value="50S RIBOSOMAL PROTEIN L28"/>
    <property type="match status" value="1"/>
</dbReference>
<evidence type="ECO:0000256" key="3">
    <source>
        <dbReference type="ARBA" id="ARBA00023274"/>
    </source>
</evidence>
<proteinExistence type="inferred from homology"/>
<keyword evidence="7" id="KW-1185">Reference proteome</keyword>
<evidence type="ECO:0000256" key="5">
    <source>
        <dbReference type="HAMAP-Rule" id="MF_00373"/>
    </source>
</evidence>
<dbReference type="SUPFAM" id="SSF143800">
    <property type="entry name" value="L28p-like"/>
    <property type="match status" value="1"/>
</dbReference>
<dbReference type="GO" id="GO:1990904">
    <property type="term" value="C:ribonucleoprotein complex"/>
    <property type="evidence" value="ECO:0007669"/>
    <property type="project" value="UniProtKB-KW"/>
</dbReference>
<dbReference type="PANTHER" id="PTHR39080:SF1">
    <property type="entry name" value="LARGE RIBOSOMAL SUBUNIT PROTEIN BL28A"/>
    <property type="match status" value="1"/>
</dbReference>
<dbReference type="Pfam" id="PF00830">
    <property type="entry name" value="Ribosomal_L28"/>
    <property type="match status" value="1"/>
</dbReference>
<comment type="caution">
    <text evidence="6">The sequence shown here is derived from an EMBL/GenBank/DDBJ whole genome shotgun (WGS) entry which is preliminary data.</text>
</comment>
<dbReference type="InterPro" id="IPR050096">
    <property type="entry name" value="Bacterial_rp_bL28"/>
</dbReference>
<dbReference type="NCBIfam" id="TIGR00009">
    <property type="entry name" value="L28"/>
    <property type="match status" value="1"/>
</dbReference>
<evidence type="ECO:0000313" key="6">
    <source>
        <dbReference type="EMBL" id="TWU08546.1"/>
    </source>
</evidence>
<name>A0A5C6BBB5_9BACT</name>
<dbReference type="GO" id="GO:0006412">
    <property type="term" value="P:translation"/>
    <property type="evidence" value="ECO:0007669"/>
    <property type="project" value="UniProtKB-UniRule"/>
</dbReference>
<reference evidence="6 7" key="1">
    <citation type="submission" date="2019-02" db="EMBL/GenBank/DDBJ databases">
        <title>Deep-cultivation of Planctomycetes and their phenomic and genomic characterization uncovers novel biology.</title>
        <authorList>
            <person name="Wiegand S."/>
            <person name="Jogler M."/>
            <person name="Boedeker C."/>
            <person name="Pinto D."/>
            <person name="Vollmers J."/>
            <person name="Rivas-Marin E."/>
            <person name="Kohn T."/>
            <person name="Peeters S.H."/>
            <person name="Heuer A."/>
            <person name="Rast P."/>
            <person name="Oberbeckmann S."/>
            <person name="Bunk B."/>
            <person name="Jeske O."/>
            <person name="Meyerdierks A."/>
            <person name="Storesund J.E."/>
            <person name="Kallscheuer N."/>
            <person name="Luecker S."/>
            <person name="Lage O.M."/>
            <person name="Pohl T."/>
            <person name="Merkel B.J."/>
            <person name="Hornburger P."/>
            <person name="Mueller R.-W."/>
            <person name="Bruemmer F."/>
            <person name="Labrenz M."/>
            <person name="Spormann A.M."/>
            <person name="Op Den Camp H."/>
            <person name="Overmann J."/>
            <person name="Amann R."/>
            <person name="Jetten M.S.M."/>
            <person name="Mascher T."/>
            <person name="Medema M.H."/>
            <person name="Devos D.P."/>
            <person name="Kaster A.-K."/>
            <person name="Ovreas L."/>
            <person name="Rohde M."/>
            <person name="Galperin M.Y."/>
            <person name="Jogler C."/>
        </authorList>
    </citation>
    <scope>NUCLEOTIDE SEQUENCE [LARGE SCALE GENOMIC DNA]</scope>
    <source>
        <strain evidence="6 7">Pla52n</strain>
    </source>
</reference>
<dbReference type="InterPro" id="IPR037147">
    <property type="entry name" value="Ribosomal_bL28_sf"/>
</dbReference>
<comment type="similarity">
    <text evidence="1 5">Belongs to the bacterial ribosomal protein bL28 family.</text>
</comment>
<dbReference type="EMBL" id="SJPN01000001">
    <property type="protein sequence ID" value="TWU08546.1"/>
    <property type="molecule type" value="Genomic_DNA"/>
</dbReference>
<dbReference type="RefSeq" id="WP_146518704.1">
    <property type="nucleotide sequence ID" value="NZ_CP151726.1"/>
</dbReference>
<dbReference type="OrthoDB" id="9805609at2"/>
<dbReference type="InterPro" id="IPR026569">
    <property type="entry name" value="Ribosomal_bL28"/>
</dbReference>
<dbReference type="GO" id="GO:0003735">
    <property type="term" value="F:structural constituent of ribosome"/>
    <property type="evidence" value="ECO:0007669"/>
    <property type="project" value="InterPro"/>
</dbReference>
<keyword evidence="3 5" id="KW-0687">Ribonucleoprotein</keyword>
<dbReference type="Gene3D" id="2.20.150.30">
    <property type="match status" value="1"/>
</dbReference>
<keyword evidence="2 5" id="KW-0689">Ribosomal protein</keyword>
<dbReference type="AlphaFoldDB" id="A0A5C6BBB5"/>
<dbReference type="GO" id="GO:0005840">
    <property type="term" value="C:ribosome"/>
    <property type="evidence" value="ECO:0007669"/>
    <property type="project" value="UniProtKB-KW"/>
</dbReference>
<accession>A0A5C6BBB5</accession>
<sequence>MARQCEVCGKGVQMGNRIETRGKAKYLGGVGTKVTGITRRKFVPNLQRIHVTMPSGQNKSMRVCTQCIRSGTIRKTVKTKPFDVSGGKAKA</sequence>
<dbReference type="InterPro" id="IPR001383">
    <property type="entry name" value="Ribosomal_bL28_bact-type"/>
</dbReference>
<dbReference type="HAMAP" id="MF_00373">
    <property type="entry name" value="Ribosomal_bL28"/>
    <property type="match status" value="1"/>
</dbReference>